<organism evidence="13 14">
    <name type="scientific">Danaus chrysippus</name>
    <name type="common">African queen</name>
    <dbReference type="NCBI Taxonomy" id="151541"/>
    <lineage>
        <taxon>Eukaryota</taxon>
        <taxon>Metazoa</taxon>
        <taxon>Ecdysozoa</taxon>
        <taxon>Arthropoda</taxon>
        <taxon>Hexapoda</taxon>
        <taxon>Insecta</taxon>
        <taxon>Pterygota</taxon>
        <taxon>Neoptera</taxon>
        <taxon>Endopterygota</taxon>
        <taxon>Lepidoptera</taxon>
        <taxon>Glossata</taxon>
        <taxon>Ditrysia</taxon>
        <taxon>Papilionoidea</taxon>
        <taxon>Nymphalidae</taxon>
        <taxon>Danainae</taxon>
        <taxon>Danaini</taxon>
        <taxon>Danaina</taxon>
        <taxon>Danaus</taxon>
        <taxon>Anosia</taxon>
    </lineage>
</organism>
<evidence type="ECO:0000313" key="14">
    <source>
        <dbReference type="Proteomes" id="UP000789524"/>
    </source>
</evidence>
<evidence type="ECO:0000256" key="8">
    <source>
        <dbReference type="ARBA" id="ARBA00022833"/>
    </source>
</evidence>
<evidence type="ECO:0000256" key="9">
    <source>
        <dbReference type="ARBA" id="ARBA00023049"/>
    </source>
</evidence>
<dbReference type="GO" id="GO:0004181">
    <property type="term" value="F:metallocarboxypeptidase activity"/>
    <property type="evidence" value="ECO:0007669"/>
    <property type="project" value="InterPro"/>
</dbReference>
<name>A0A8J2RJH4_9NEOP</name>
<keyword evidence="7" id="KW-0378">Hydrolase</keyword>
<dbReference type="PROSITE" id="PS52035">
    <property type="entry name" value="PEPTIDASE_M14"/>
    <property type="match status" value="1"/>
</dbReference>
<comment type="caution">
    <text evidence="13">The sequence shown here is derived from an EMBL/GenBank/DDBJ whole genome shotgun (WGS) entry which is preliminary data.</text>
</comment>
<dbReference type="OrthoDB" id="3626597at2759"/>
<dbReference type="Pfam" id="PF00246">
    <property type="entry name" value="Peptidase_M14"/>
    <property type="match status" value="1"/>
</dbReference>
<evidence type="ECO:0000256" key="11">
    <source>
        <dbReference type="SAM" id="SignalP"/>
    </source>
</evidence>
<keyword evidence="14" id="KW-1185">Reference proteome</keyword>
<feature type="signal peptide" evidence="11">
    <location>
        <begin position="1"/>
        <end position="18"/>
    </location>
</feature>
<dbReference type="EMBL" id="CAKASE010000083">
    <property type="protein sequence ID" value="CAG9585140.1"/>
    <property type="molecule type" value="Genomic_DNA"/>
</dbReference>
<feature type="chain" id="PRO_5035164953" evidence="11">
    <location>
        <begin position="19"/>
        <end position="348"/>
    </location>
</feature>
<evidence type="ECO:0000256" key="1">
    <source>
        <dbReference type="ARBA" id="ARBA00001947"/>
    </source>
</evidence>
<dbReference type="SMART" id="SM00631">
    <property type="entry name" value="Zn_pept"/>
    <property type="match status" value="1"/>
</dbReference>
<accession>A0A8J2RJH4</accession>
<evidence type="ECO:0000259" key="12">
    <source>
        <dbReference type="PROSITE" id="PS52035"/>
    </source>
</evidence>
<dbReference type="PROSITE" id="PS00132">
    <property type="entry name" value="CARBOXYPEPT_ZN_1"/>
    <property type="match status" value="1"/>
</dbReference>
<dbReference type="FunFam" id="3.40.630.10:FF:000084">
    <property type="entry name" value="Carboxypeptidase B2"/>
    <property type="match status" value="1"/>
</dbReference>
<keyword evidence="6 11" id="KW-0732">Signal</keyword>
<dbReference type="AlphaFoldDB" id="A0A8J2RJH4"/>
<keyword evidence="9" id="KW-0482">Metalloprotease</keyword>
<sequence>MWVTRLFIFIAFVRLTRTYTVEKVKKYKNYKYYDVKGRSSSLEDLKTLLQEKDIYAYLADVSRSHPEWAEVIVGGKSYEGREIRGLRINTPVDGDDNPNKPVFFIESGIHAREWIAPATTTYFINQLLTSNDPNVTRLRDQFDWRIFPTVNPDGYHYSYIFDRYWRKTRSLSKNGCIGADPNRNWDYNWGQYSSSDNPCDYQLYAGSKPFSEIETRTLSSYISNIDNLLFYVAFHSYAALLLVPYSDSTDHIDNYDDLVKIGNVSLEYGYKVNQIRYDGPGTAAETLYKASGGSMDWVRNKLNTPLVYTYELRGNSFHWPASKIPEQGKEVTQMMIGLTKEARNLGYY</sequence>
<dbReference type="PANTHER" id="PTHR11705">
    <property type="entry name" value="PROTEASE FAMILY M14 CARBOXYPEPTIDASE A,B"/>
    <property type="match status" value="1"/>
</dbReference>
<evidence type="ECO:0000256" key="7">
    <source>
        <dbReference type="ARBA" id="ARBA00022801"/>
    </source>
</evidence>
<dbReference type="GO" id="GO:0006508">
    <property type="term" value="P:proteolysis"/>
    <property type="evidence" value="ECO:0007669"/>
    <property type="project" value="UniProtKB-KW"/>
</dbReference>
<keyword evidence="4" id="KW-0645">Protease</keyword>
<evidence type="ECO:0000256" key="5">
    <source>
        <dbReference type="ARBA" id="ARBA00022723"/>
    </source>
</evidence>
<feature type="active site" description="Proton donor/acceptor" evidence="10">
    <location>
        <position position="311"/>
    </location>
</feature>
<dbReference type="InterPro" id="IPR000834">
    <property type="entry name" value="Peptidase_M14"/>
</dbReference>
<comment type="similarity">
    <text evidence="2 10">Belongs to the peptidase M14 family.</text>
</comment>
<dbReference type="PANTHER" id="PTHR11705:SF153">
    <property type="entry name" value="ZINC CARBOXYPEPTIDASE A 1-LIKE PROTEIN"/>
    <property type="match status" value="1"/>
</dbReference>
<dbReference type="GO" id="GO:0005615">
    <property type="term" value="C:extracellular space"/>
    <property type="evidence" value="ECO:0007669"/>
    <property type="project" value="TreeGrafter"/>
</dbReference>
<gene>
    <name evidence="13" type="ORF">DCHRY22_LOCUS15621</name>
</gene>
<proteinExistence type="inferred from homology"/>
<dbReference type="Gene3D" id="3.40.630.10">
    <property type="entry name" value="Zn peptidases"/>
    <property type="match status" value="1"/>
</dbReference>
<dbReference type="SUPFAM" id="SSF53187">
    <property type="entry name" value="Zn-dependent exopeptidases"/>
    <property type="match status" value="1"/>
</dbReference>
<comment type="cofactor">
    <cofactor evidence="1">
        <name>Zn(2+)</name>
        <dbReference type="ChEBI" id="CHEBI:29105"/>
    </cofactor>
</comment>
<protein>
    <submittedName>
        <fullName evidence="13">(African queen) hypothetical protein</fullName>
    </submittedName>
</protein>
<evidence type="ECO:0000256" key="4">
    <source>
        <dbReference type="ARBA" id="ARBA00022670"/>
    </source>
</evidence>
<dbReference type="PRINTS" id="PR00765">
    <property type="entry name" value="CRBOXYPTASEA"/>
</dbReference>
<reference evidence="13" key="1">
    <citation type="submission" date="2021-09" db="EMBL/GenBank/DDBJ databases">
        <authorList>
            <person name="Martin H S."/>
        </authorList>
    </citation>
    <scope>NUCLEOTIDE SEQUENCE</scope>
</reference>
<dbReference type="InterPro" id="IPR057246">
    <property type="entry name" value="CARBOXYPEPT_ZN_1"/>
</dbReference>
<evidence type="ECO:0000256" key="6">
    <source>
        <dbReference type="ARBA" id="ARBA00022729"/>
    </source>
</evidence>
<feature type="domain" description="Peptidase M14" evidence="12">
    <location>
        <begin position="47"/>
        <end position="342"/>
    </location>
</feature>
<dbReference type="GO" id="GO:0008270">
    <property type="term" value="F:zinc ion binding"/>
    <property type="evidence" value="ECO:0007669"/>
    <property type="project" value="InterPro"/>
</dbReference>
<keyword evidence="8" id="KW-0862">Zinc</keyword>
<evidence type="ECO:0000256" key="2">
    <source>
        <dbReference type="ARBA" id="ARBA00005988"/>
    </source>
</evidence>
<evidence type="ECO:0000313" key="13">
    <source>
        <dbReference type="EMBL" id="CAG9585140.1"/>
    </source>
</evidence>
<evidence type="ECO:0000256" key="10">
    <source>
        <dbReference type="PROSITE-ProRule" id="PRU01379"/>
    </source>
</evidence>
<evidence type="ECO:0000256" key="3">
    <source>
        <dbReference type="ARBA" id="ARBA00022645"/>
    </source>
</evidence>
<keyword evidence="5" id="KW-0479">Metal-binding</keyword>
<keyword evidence="3" id="KW-0121">Carboxypeptidase</keyword>
<dbReference type="Proteomes" id="UP000789524">
    <property type="component" value="Unassembled WGS sequence"/>
</dbReference>